<dbReference type="InterPro" id="IPR024047">
    <property type="entry name" value="MM3350-like_sf"/>
</dbReference>
<name>A0A1U7P2T2_9DEIO</name>
<accession>A0A1U7P2T2</accession>
<evidence type="ECO:0000313" key="2">
    <source>
        <dbReference type="Proteomes" id="UP000186607"/>
    </source>
</evidence>
<comment type="caution">
    <text evidence="1">The sequence shown here is derived from an EMBL/GenBank/DDBJ whole genome shotgun (WGS) entry which is preliminary data.</text>
</comment>
<dbReference type="Gene3D" id="3.10.290.30">
    <property type="entry name" value="MM3350-like"/>
    <property type="match status" value="1"/>
</dbReference>
<sequence length="771" mass="83834">MPRQRDPSELLALLRSAVVAPNPPPSLIKQARKLPLEKNGVWLLLTHPLFAPGVEEAVSTVVVLLDFGSGALLYQDVMEDLDTAELTELVLETMLDPMPATPDEGGLTMTLQPAPARQPARLLASDAYVAQSLAAELSALKVKVTHDDSPETAQMLAALAQTFQATLTEQIEAMRAKPVLAGHSDDAVRAFHAAMTDFWHAEPWEVFDPFKLVRAGWTDEHGEMRQCCATLMGDADEEYGLALFARAGEWAVLAQGAGPMSALSVLGGIERVALAEAAELDPQDLATFRRLGLKPLEESEDAVWPVLQRMTLDTAPEARIGVQTVLPVTPLPVVTALLQTLADRARARPGRQVTSLTAEVDGVSVRYPSPPADDFGEQERRGAVRVTLAGESDWNHSAPEHLTLTAPASMTLRDVWSGVEKKYGRALLPFRLEFPDAEGIEEQEFGPVPATFWHSRSGSPLLIMRHLPDAGTLDGGGQMVRAEWLPDLEVSDVELEVRAEGGTSAAPANIPLSAESLSSPVQKKAAKEKVIKAAAAPQKRAQHEGMCRLCGFVGNKASMTRHLAKCENRAATVKGEHEVYRLRVTDSRRPDYWLDVEMPVTANLDDLDGFLRGIWLECCGHMSAFTIGPEDDYADFDPFSGPPKKSRQPTLEKLGLDKGDKFGYTYDFGSSTDLNVQVQARETVAGKAGEKVRLLARNIPPALTCSECGKPAVWVNSWEYDEETGRAVLYCAQHGEDQDEEALLPVVNSPRMGVCAYEGGNLDEWPPAVIG</sequence>
<evidence type="ECO:0000313" key="1">
    <source>
        <dbReference type="EMBL" id="OLV19466.1"/>
    </source>
</evidence>
<dbReference type="EMBL" id="MSTI01000030">
    <property type="protein sequence ID" value="OLV19466.1"/>
    <property type="molecule type" value="Genomic_DNA"/>
</dbReference>
<dbReference type="RefSeq" id="WP_075830791.1">
    <property type="nucleotide sequence ID" value="NZ_MSTI01000030.1"/>
</dbReference>
<gene>
    <name evidence="1" type="ORF">BOO71_0002671</name>
</gene>
<dbReference type="STRING" id="249408.BOO71_0002671"/>
<dbReference type="Proteomes" id="UP000186607">
    <property type="component" value="Unassembled WGS sequence"/>
</dbReference>
<reference evidence="1 2" key="1">
    <citation type="submission" date="2017-01" db="EMBL/GenBank/DDBJ databases">
        <title>Genome Analysis of Deinococcus marmoris KOPRI26562.</title>
        <authorList>
            <person name="Kim J.H."/>
            <person name="Oh H.-M."/>
        </authorList>
    </citation>
    <scope>NUCLEOTIDE SEQUENCE [LARGE SCALE GENOMIC DNA]</scope>
    <source>
        <strain evidence="1 2">KOPRI26562</strain>
    </source>
</reference>
<dbReference type="AlphaFoldDB" id="A0A1U7P2T2"/>
<organism evidence="1 2">
    <name type="scientific">Deinococcus marmoris</name>
    <dbReference type="NCBI Taxonomy" id="249408"/>
    <lineage>
        <taxon>Bacteria</taxon>
        <taxon>Thermotogati</taxon>
        <taxon>Deinococcota</taxon>
        <taxon>Deinococci</taxon>
        <taxon>Deinococcales</taxon>
        <taxon>Deinococcaceae</taxon>
        <taxon>Deinococcus</taxon>
    </lineage>
</organism>
<protein>
    <submittedName>
        <fullName evidence="1">Uncharacterized protein</fullName>
    </submittedName>
</protein>
<proteinExistence type="predicted"/>
<dbReference type="OrthoDB" id="9814022at2"/>
<keyword evidence="2" id="KW-1185">Reference proteome</keyword>
<dbReference type="SUPFAM" id="SSF159941">
    <property type="entry name" value="MM3350-like"/>
    <property type="match status" value="1"/>
</dbReference>